<evidence type="ECO:0000313" key="8">
    <source>
        <dbReference type="EMBL" id="PIW66112.1"/>
    </source>
</evidence>
<evidence type="ECO:0000256" key="1">
    <source>
        <dbReference type="ARBA" id="ARBA00004167"/>
    </source>
</evidence>
<dbReference type="Pfam" id="PF01145">
    <property type="entry name" value="Band_7"/>
    <property type="match status" value="1"/>
</dbReference>
<evidence type="ECO:0000256" key="4">
    <source>
        <dbReference type="ARBA" id="ARBA00022989"/>
    </source>
</evidence>
<dbReference type="GO" id="GO:0006508">
    <property type="term" value="P:proteolysis"/>
    <property type="evidence" value="ECO:0007669"/>
    <property type="project" value="UniProtKB-KW"/>
</dbReference>
<feature type="transmembrane region" description="Helical" evidence="6">
    <location>
        <begin position="26"/>
        <end position="47"/>
    </location>
</feature>
<dbReference type="Gene3D" id="3.30.479.30">
    <property type="entry name" value="Band 7 domain"/>
    <property type="match status" value="1"/>
</dbReference>
<protein>
    <recommendedName>
        <fullName evidence="6">Protein HflK</fullName>
    </recommendedName>
</protein>
<dbReference type="GO" id="GO:0008233">
    <property type="term" value="F:peptidase activity"/>
    <property type="evidence" value="ECO:0007669"/>
    <property type="project" value="UniProtKB-KW"/>
</dbReference>
<evidence type="ECO:0000313" key="9">
    <source>
        <dbReference type="Proteomes" id="UP000231267"/>
    </source>
</evidence>
<reference evidence="8 9" key="1">
    <citation type="submission" date="2017-09" db="EMBL/GenBank/DDBJ databases">
        <title>Depth-based differentiation of microbial function through sediment-hosted aquifers and enrichment of novel symbionts in the deep terrestrial subsurface.</title>
        <authorList>
            <person name="Probst A.J."/>
            <person name="Ladd B."/>
            <person name="Jarett J.K."/>
            <person name="Geller-Mcgrath D.E."/>
            <person name="Sieber C.M."/>
            <person name="Emerson J.B."/>
            <person name="Anantharaman K."/>
            <person name="Thomas B.C."/>
            <person name="Malmstrom R."/>
            <person name="Stieglmeier M."/>
            <person name="Klingl A."/>
            <person name="Woyke T."/>
            <person name="Ryan C.M."/>
            <person name="Banfield J.F."/>
        </authorList>
    </citation>
    <scope>NUCLEOTIDE SEQUENCE [LARGE SCALE GENOMIC DNA]</scope>
    <source>
        <strain evidence="8">CG12_big_fil_rev_8_21_14_0_65_43_15</strain>
    </source>
</reference>
<name>A0A2J0LE21_9BACT</name>
<evidence type="ECO:0000259" key="7">
    <source>
        <dbReference type="SMART" id="SM00244"/>
    </source>
</evidence>
<evidence type="ECO:0000256" key="2">
    <source>
        <dbReference type="ARBA" id="ARBA00006971"/>
    </source>
</evidence>
<keyword evidence="8" id="KW-0645">Protease</keyword>
<sequence>MDFNKINTPDEFLKNQQSNFLNFAKYIPIALPAILVFIIAVSGVYSTGPDEVGIIRRFGKYIRTTEPGLHFKVPLIEKVDNIKIKYIFKEEFGFRTTRPGVVSQYSQKDYYDESLMLTGDLNVLVVEWIVQFKVKDPVKLLFNIRNPRGTVRNISEAVMRQIVGDHTVNEALTTRRVEINQAAQDHLQEVLDSYDCGIQIVTVKLQDVNPPDPVKPSFNEVNEAKQEKEKVINQAWESYNKIIPQARGEAEKTIKYSEGYALKRINIAKGDAAKFLAVWNAYKNAKEVTRKRLYLEAMNDILKSAGKKFIIDPSQKGILPFLDLGREGGAK</sequence>
<dbReference type="SUPFAM" id="SSF117892">
    <property type="entry name" value="Band 7/SPFH domain"/>
    <property type="match status" value="1"/>
</dbReference>
<keyword evidence="5 6" id="KW-0472">Membrane</keyword>
<evidence type="ECO:0000256" key="6">
    <source>
        <dbReference type="RuleBase" id="RU364113"/>
    </source>
</evidence>
<feature type="domain" description="Band 7" evidence="7">
    <location>
        <begin position="42"/>
        <end position="222"/>
    </location>
</feature>
<comment type="caution">
    <text evidence="8">The sequence shown here is derived from an EMBL/GenBank/DDBJ whole genome shotgun (WGS) entry which is preliminary data.</text>
</comment>
<dbReference type="InterPro" id="IPR050710">
    <property type="entry name" value="Band7/mec-2_domain"/>
</dbReference>
<evidence type="ECO:0000256" key="5">
    <source>
        <dbReference type="ARBA" id="ARBA00023136"/>
    </source>
</evidence>
<dbReference type="NCBIfam" id="TIGR01933">
    <property type="entry name" value="hflK"/>
    <property type="match status" value="1"/>
</dbReference>
<comment type="function">
    <text evidence="6">HflC and HflK could encode or regulate a protease.</text>
</comment>
<evidence type="ECO:0000256" key="3">
    <source>
        <dbReference type="ARBA" id="ARBA00022692"/>
    </source>
</evidence>
<dbReference type="SMART" id="SM00244">
    <property type="entry name" value="PHB"/>
    <property type="match status" value="1"/>
</dbReference>
<dbReference type="Proteomes" id="UP000231267">
    <property type="component" value="Unassembled WGS sequence"/>
</dbReference>
<organism evidence="8 9">
    <name type="scientific">Candidatus Taenaricola geysiri</name>
    <dbReference type="NCBI Taxonomy" id="1974752"/>
    <lineage>
        <taxon>Bacteria</taxon>
        <taxon>Pseudomonadati</taxon>
        <taxon>Candidatus Omnitrophota</taxon>
        <taxon>Candidatus Taenaricola</taxon>
    </lineage>
</organism>
<accession>A0A2J0LE21</accession>
<keyword evidence="4 6" id="KW-1133">Transmembrane helix</keyword>
<keyword evidence="8" id="KW-0378">Hydrolase</keyword>
<gene>
    <name evidence="8" type="primary">hflK</name>
    <name evidence="8" type="ORF">COW11_05030</name>
</gene>
<dbReference type="InterPro" id="IPR001107">
    <property type="entry name" value="Band_7"/>
</dbReference>
<comment type="similarity">
    <text evidence="2 6">Belongs to the band 7/mec-2 family. HflK subfamily.</text>
</comment>
<proteinExistence type="inferred from homology"/>
<dbReference type="InterPro" id="IPR010201">
    <property type="entry name" value="HflK"/>
</dbReference>
<comment type="subcellular location">
    <subcellularLocation>
        <location evidence="1">Membrane</location>
        <topology evidence="1">Single-pass membrane protein</topology>
    </subcellularLocation>
</comment>
<dbReference type="EMBL" id="PFGP01000114">
    <property type="protein sequence ID" value="PIW66112.1"/>
    <property type="molecule type" value="Genomic_DNA"/>
</dbReference>
<dbReference type="PANTHER" id="PTHR43327:SF2">
    <property type="entry name" value="MODULATOR OF FTSH PROTEASE HFLK"/>
    <property type="match status" value="1"/>
</dbReference>
<dbReference type="AlphaFoldDB" id="A0A2J0LE21"/>
<keyword evidence="3 6" id="KW-0812">Transmembrane</keyword>
<dbReference type="CDD" id="cd03404">
    <property type="entry name" value="SPFH_HflK"/>
    <property type="match status" value="1"/>
</dbReference>
<dbReference type="PANTHER" id="PTHR43327">
    <property type="entry name" value="STOMATIN-LIKE PROTEIN 2, MITOCHONDRIAL"/>
    <property type="match status" value="1"/>
</dbReference>
<comment type="subunit">
    <text evidence="6">HflC and HflK may interact to form a multimeric complex.</text>
</comment>
<dbReference type="InterPro" id="IPR036013">
    <property type="entry name" value="Band_7/SPFH_dom_sf"/>
</dbReference>
<dbReference type="GO" id="GO:0016020">
    <property type="term" value="C:membrane"/>
    <property type="evidence" value="ECO:0007669"/>
    <property type="project" value="UniProtKB-SubCell"/>
</dbReference>